<gene>
    <name evidence="3" type="ORF">AMOR_05790</name>
</gene>
<dbReference type="RefSeq" id="WP_248358252.1">
    <property type="nucleotide sequence ID" value="NZ_AP025591.1"/>
</dbReference>
<name>A0ABM7WQ40_9BACT</name>
<keyword evidence="2" id="KW-0472">Membrane</keyword>
<keyword evidence="4" id="KW-1185">Reference proteome</keyword>
<organism evidence="3 4">
    <name type="scientific">Anaeromyxobacter oryzae</name>
    <dbReference type="NCBI Taxonomy" id="2918170"/>
    <lineage>
        <taxon>Bacteria</taxon>
        <taxon>Pseudomonadati</taxon>
        <taxon>Myxococcota</taxon>
        <taxon>Myxococcia</taxon>
        <taxon>Myxococcales</taxon>
        <taxon>Cystobacterineae</taxon>
        <taxon>Anaeromyxobacteraceae</taxon>
        <taxon>Anaeromyxobacter</taxon>
    </lineage>
</organism>
<evidence type="ECO:0008006" key="5">
    <source>
        <dbReference type="Google" id="ProtNLM"/>
    </source>
</evidence>
<evidence type="ECO:0000256" key="2">
    <source>
        <dbReference type="SAM" id="Phobius"/>
    </source>
</evidence>
<dbReference type="EMBL" id="AP025591">
    <property type="protein sequence ID" value="BDG01583.1"/>
    <property type="molecule type" value="Genomic_DNA"/>
</dbReference>
<proteinExistence type="predicted"/>
<dbReference type="SUPFAM" id="SSF74653">
    <property type="entry name" value="TolA/TonB C-terminal domain"/>
    <property type="match status" value="1"/>
</dbReference>
<feature type="transmembrane region" description="Helical" evidence="2">
    <location>
        <begin position="87"/>
        <end position="108"/>
    </location>
</feature>
<reference evidence="4" key="1">
    <citation type="journal article" date="2022" name="Int. J. Syst. Evol. Microbiol.">
        <title>Anaeromyxobacter oryzae sp. nov., Anaeromyxobacter diazotrophicus sp. nov. and Anaeromyxobacter paludicola sp. nov., isolated from paddy soils.</title>
        <authorList>
            <person name="Itoh H."/>
            <person name="Xu Z."/>
            <person name="Mise K."/>
            <person name="Masuda Y."/>
            <person name="Ushijima N."/>
            <person name="Hayakawa C."/>
            <person name="Shiratori Y."/>
            <person name="Senoo K."/>
        </authorList>
    </citation>
    <scope>NUCLEOTIDE SEQUENCE [LARGE SCALE GENOMIC DNA]</scope>
    <source>
        <strain evidence="4">Red232</strain>
    </source>
</reference>
<keyword evidence="2" id="KW-0812">Transmembrane</keyword>
<accession>A0ABM7WQ40</accession>
<keyword evidence="2" id="KW-1133">Transmembrane helix</keyword>
<evidence type="ECO:0000313" key="4">
    <source>
        <dbReference type="Proteomes" id="UP001162891"/>
    </source>
</evidence>
<feature type="region of interest" description="Disordered" evidence="1">
    <location>
        <begin position="51"/>
        <end position="78"/>
    </location>
</feature>
<feature type="region of interest" description="Disordered" evidence="1">
    <location>
        <begin position="238"/>
        <end position="257"/>
    </location>
</feature>
<dbReference type="Gene3D" id="3.30.1150.10">
    <property type="match status" value="1"/>
</dbReference>
<feature type="region of interest" description="Disordered" evidence="1">
    <location>
        <begin position="165"/>
        <end position="196"/>
    </location>
</feature>
<dbReference type="Proteomes" id="UP001162891">
    <property type="component" value="Chromosome"/>
</dbReference>
<evidence type="ECO:0000256" key="1">
    <source>
        <dbReference type="SAM" id="MobiDB-lite"/>
    </source>
</evidence>
<sequence>MGTQVICPCCGHGCPAVADRCASCDAVLVPAVPPAPHRAVEDPFAALAVPGQASAPARRRGPALDRPRWKGPASGARGVHAPARSAAPLLGGVLLVCVALVAVAIWAARRMISAEAPPAAPVVASAQVEQAPSPAPPPLVARSSGASVPFAGASAGPGPALRTAVERPAAVQRHAARAERGHRGPPAAPPLQDARDEAPAVVGIGAATVDAPTRAAPPGADAAPAPAAPASRSVAPAVAVASGAPPERSTVEDAPRFATEGFRRPRLVEPRCVQEAVRVPRGIAERLSGPVTIKFAVAADGTVGLFEVVGDVPDRRVADALWTAVRSCRFVAGADAAGRPTRLWVVMPIRFGG</sequence>
<protein>
    <recommendedName>
        <fullName evidence="5">TonB C-terminal domain-containing protein</fullName>
    </recommendedName>
</protein>
<evidence type="ECO:0000313" key="3">
    <source>
        <dbReference type="EMBL" id="BDG01583.1"/>
    </source>
</evidence>